<protein>
    <recommendedName>
        <fullName evidence="4">VPS9 domain-containing protein</fullName>
    </recommendedName>
</protein>
<dbReference type="KEGG" id="tva:4774410"/>
<gene>
    <name evidence="2" type="ORF">TVAG_360100</name>
</gene>
<reference evidence="2" key="1">
    <citation type="submission" date="2006-10" db="EMBL/GenBank/DDBJ databases">
        <authorList>
            <person name="Amadeo P."/>
            <person name="Zhao Q."/>
            <person name="Wortman J."/>
            <person name="Fraser-Liggett C."/>
            <person name="Carlton J."/>
        </authorList>
    </citation>
    <scope>NUCLEOTIDE SEQUENCE</scope>
    <source>
        <strain evidence="2">G3</strain>
    </source>
</reference>
<proteinExistence type="predicted"/>
<keyword evidence="1" id="KW-0812">Transmembrane</keyword>
<dbReference type="VEuPathDB" id="TrichDB:TVAGG3_0967810"/>
<dbReference type="InParanoid" id="A2DTC9"/>
<keyword evidence="1" id="KW-0472">Membrane</keyword>
<keyword evidence="3" id="KW-1185">Reference proteome</keyword>
<evidence type="ECO:0000313" key="3">
    <source>
        <dbReference type="Proteomes" id="UP000001542"/>
    </source>
</evidence>
<name>A2DTC9_TRIV3</name>
<accession>A2DTC9</accession>
<evidence type="ECO:0000313" key="2">
    <source>
        <dbReference type="EMBL" id="EAY16401.1"/>
    </source>
</evidence>
<reference evidence="2" key="2">
    <citation type="journal article" date="2007" name="Science">
        <title>Draft genome sequence of the sexually transmitted pathogen Trichomonas vaginalis.</title>
        <authorList>
            <person name="Carlton J.M."/>
            <person name="Hirt R.P."/>
            <person name="Silva J.C."/>
            <person name="Delcher A.L."/>
            <person name="Schatz M."/>
            <person name="Zhao Q."/>
            <person name="Wortman J.R."/>
            <person name="Bidwell S.L."/>
            <person name="Alsmark U.C.M."/>
            <person name="Besteiro S."/>
            <person name="Sicheritz-Ponten T."/>
            <person name="Noel C.J."/>
            <person name="Dacks J.B."/>
            <person name="Foster P.G."/>
            <person name="Simillion C."/>
            <person name="Van de Peer Y."/>
            <person name="Miranda-Saavedra D."/>
            <person name="Barton G.J."/>
            <person name="Westrop G.D."/>
            <person name="Mueller S."/>
            <person name="Dessi D."/>
            <person name="Fiori P.L."/>
            <person name="Ren Q."/>
            <person name="Paulsen I."/>
            <person name="Zhang H."/>
            <person name="Bastida-Corcuera F.D."/>
            <person name="Simoes-Barbosa A."/>
            <person name="Brown M.T."/>
            <person name="Hayes R.D."/>
            <person name="Mukherjee M."/>
            <person name="Okumura C.Y."/>
            <person name="Schneider R."/>
            <person name="Smith A.J."/>
            <person name="Vanacova S."/>
            <person name="Villalvazo M."/>
            <person name="Haas B.J."/>
            <person name="Pertea M."/>
            <person name="Feldblyum T.V."/>
            <person name="Utterback T.R."/>
            <person name="Shu C.L."/>
            <person name="Osoegawa K."/>
            <person name="de Jong P.J."/>
            <person name="Hrdy I."/>
            <person name="Horvathova L."/>
            <person name="Zubacova Z."/>
            <person name="Dolezal P."/>
            <person name="Malik S.B."/>
            <person name="Logsdon J.M. Jr."/>
            <person name="Henze K."/>
            <person name="Gupta A."/>
            <person name="Wang C.C."/>
            <person name="Dunne R.L."/>
            <person name="Upcroft J.A."/>
            <person name="Upcroft P."/>
            <person name="White O."/>
            <person name="Salzberg S.L."/>
            <person name="Tang P."/>
            <person name="Chiu C.-H."/>
            <person name="Lee Y.-S."/>
            <person name="Embley T.M."/>
            <person name="Coombs G.H."/>
            <person name="Mottram J.C."/>
            <person name="Tachezy J."/>
            <person name="Fraser-Liggett C.M."/>
            <person name="Johnson P.J."/>
        </authorList>
    </citation>
    <scope>NUCLEOTIDE SEQUENCE [LARGE SCALE GENOMIC DNA]</scope>
    <source>
        <strain evidence="2">G3</strain>
    </source>
</reference>
<keyword evidence="1" id="KW-1133">Transmembrane helix</keyword>
<dbReference type="VEuPathDB" id="TrichDB:TVAG_360100"/>
<sequence length="448" mass="51868">MESRDSSHFTDTFYDWLTENTDIVRYLQIDSLNIPRDPVAYDIFLKEKESSQLLILSAITNFLNLTMRRQKPKKTLDFPPPPPNSSKSVEMATREIKFLQQEEYDILNENFNNAVNKLTSLIDFLAQSHAIPAKVKITILTEELFRDLQSKPKKAEYIKNQTEFKIANLCMLYQNDADSQAPDDTLLYIFGLCIPRFNHSVHFLELNSQQDRFNRWLFSPTNPIDYKITEFLENFSKLPRRDFTNQVFKLFGFLKEQFPQKDPILGSIFVIMFIRAIFDACIAINYAYFFPHSESRAYTIVSKIQMKDINPPKEFLPIFNGEEIARDVFMRDPRYRSAGTHVTAAFFQTNPLDALFEIHLALKDMHAGLASRRKPNEGRQVLPFETIFTLFFGSLLTADLPDLEGLVKFIVDFAPAGRLAPEFQYAQVTMNAVLAQFETFLSEKAKSV</sequence>
<organism evidence="2 3">
    <name type="scientific">Trichomonas vaginalis (strain ATCC PRA-98 / G3)</name>
    <dbReference type="NCBI Taxonomy" id="412133"/>
    <lineage>
        <taxon>Eukaryota</taxon>
        <taxon>Metamonada</taxon>
        <taxon>Parabasalia</taxon>
        <taxon>Trichomonadida</taxon>
        <taxon>Trichomonadidae</taxon>
        <taxon>Trichomonas</taxon>
    </lineage>
</organism>
<dbReference type="RefSeq" id="XP_001328624.1">
    <property type="nucleotide sequence ID" value="XM_001328589.1"/>
</dbReference>
<dbReference type="OrthoDB" id="10600425at2759"/>
<dbReference type="Proteomes" id="UP000001542">
    <property type="component" value="Unassembled WGS sequence"/>
</dbReference>
<dbReference type="EMBL" id="DS113243">
    <property type="protein sequence ID" value="EAY16401.1"/>
    <property type="molecule type" value="Genomic_DNA"/>
</dbReference>
<feature type="transmembrane region" description="Helical" evidence="1">
    <location>
        <begin position="264"/>
        <end position="288"/>
    </location>
</feature>
<evidence type="ECO:0000256" key="1">
    <source>
        <dbReference type="SAM" id="Phobius"/>
    </source>
</evidence>
<evidence type="ECO:0008006" key="4">
    <source>
        <dbReference type="Google" id="ProtNLM"/>
    </source>
</evidence>
<dbReference type="AlphaFoldDB" id="A2DTC9"/>